<keyword evidence="1 2" id="KW-0732">Signal</keyword>
<dbReference type="SUPFAM" id="SSF56925">
    <property type="entry name" value="OMPA-like"/>
    <property type="match status" value="1"/>
</dbReference>
<name>A0A0C1QFS3_9GAMM</name>
<gene>
    <name evidence="4" type="ORF">JF50_05370</name>
</gene>
<dbReference type="AlphaFoldDB" id="A0A0C1QFS3"/>
<feature type="signal peptide" evidence="2">
    <location>
        <begin position="1"/>
        <end position="21"/>
    </location>
</feature>
<accession>A0A0C1QFS3</accession>
<evidence type="ECO:0000313" key="5">
    <source>
        <dbReference type="Proteomes" id="UP000031327"/>
    </source>
</evidence>
<dbReference type="Gene3D" id="2.40.160.20">
    <property type="match status" value="1"/>
</dbReference>
<protein>
    <submittedName>
        <fullName evidence="4">Cell envelope biogenesis protein OmpA</fullName>
    </submittedName>
</protein>
<comment type="caution">
    <text evidence="4">The sequence shown here is derived from an EMBL/GenBank/DDBJ whole genome shotgun (WGS) entry which is preliminary data.</text>
</comment>
<feature type="chain" id="PRO_5002137208" evidence="2">
    <location>
        <begin position="22"/>
        <end position="198"/>
    </location>
</feature>
<feature type="domain" description="Outer membrane protein beta-barrel" evidence="3">
    <location>
        <begin position="10"/>
        <end position="198"/>
    </location>
</feature>
<dbReference type="RefSeq" id="WP_039608435.1">
    <property type="nucleotide sequence ID" value="NZ_JWIC01000004.1"/>
</dbReference>
<organism evidence="4 5">
    <name type="scientific">Pseudoalteromonas luteoviolacea</name>
    <dbReference type="NCBI Taxonomy" id="43657"/>
    <lineage>
        <taxon>Bacteria</taxon>
        <taxon>Pseudomonadati</taxon>
        <taxon>Pseudomonadota</taxon>
        <taxon>Gammaproteobacteria</taxon>
        <taxon>Alteromonadales</taxon>
        <taxon>Pseudoalteromonadaceae</taxon>
        <taxon>Pseudoalteromonas</taxon>
    </lineage>
</organism>
<dbReference type="Pfam" id="PF13505">
    <property type="entry name" value="OMP_b-brl"/>
    <property type="match status" value="1"/>
</dbReference>
<evidence type="ECO:0000256" key="2">
    <source>
        <dbReference type="SAM" id="SignalP"/>
    </source>
</evidence>
<sequence length="198" mass="21723">MKTLSLLSLVLAATASFSSMANVVDEKHRIGAQLSGGSASYKSSSQDGDGVGQLYVYYNYQFDPTWALEVGLNGGSDSDNWECTDTQNRKFTCTQLNKTLFGLGANDIDYGNLIVAAKGQYQLTKQNSLYGKLGANFYDYEINRGSTTLVEEDGVGFVAELGWQYDWQNGMAMNISYQYLDMGDLDVSSLGLGVSYRF</sequence>
<dbReference type="InterPro" id="IPR011250">
    <property type="entry name" value="OMP/PagP_B-barrel"/>
</dbReference>
<dbReference type="InterPro" id="IPR027385">
    <property type="entry name" value="Beta-barrel_OMP"/>
</dbReference>
<dbReference type="OrthoDB" id="5823352at2"/>
<evidence type="ECO:0000313" key="4">
    <source>
        <dbReference type="EMBL" id="KID58140.1"/>
    </source>
</evidence>
<evidence type="ECO:0000259" key="3">
    <source>
        <dbReference type="Pfam" id="PF13505"/>
    </source>
</evidence>
<reference evidence="4 5" key="1">
    <citation type="submission" date="2014-12" db="EMBL/GenBank/DDBJ databases">
        <title>Draft Genome Sequence of Pseudoalteromonas luteoviolacea HI1.</title>
        <authorList>
            <person name="Asahina A.Y."/>
            <person name="Hadfield M.G."/>
        </authorList>
    </citation>
    <scope>NUCLEOTIDE SEQUENCE [LARGE SCALE GENOMIC DNA]</scope>
    <source>
        <strain evidence="4 5">HI1</strain>
    </source>
</reference>
<dbReference type="Proteomes" id="UP000031327">
    <property type="component" value="Unassembled WGS sequence"/>
</dbReference>
<dbReference type="EMBL" id="JWIC01000004">
    <property type="protein sequence ID" value="KID58140.1"/>
    <property type="molecule type" value="Genomic_DNA"/>
</dbReference>
<proteinExistence type="predicted"/>
<evidence type="ECO:0000256" key="1">
    <source>
        <dbReference type="ARBA" id="ARBA00022729"/>
    </source>
</evidence>